<evidence type="ECO:0000313" key="2">
    <source>
        <dbReference type="Proteomes" id="UP000283895"/>
    </source>
</evidence>
<protein>
    <submittedName>
        <fullName evidence="1">Uncharacterized protein</fullName>
    </submittedName>
</protein>
<dbReference type="STRING" id="356882.A0A423X4Z6"/>
<dbReference type="EMBL" id="LKEA01000002">
    <property type="protein sequence ID" value="ROW11019.1"/>
    <property type="molecule type" value="Genomic_DNA"/>
</dbReference>
<comment type="caution">
    <text evidence="1">The sequence shown here is derived from an EMBL/GenBank/DDBJ whole genome shotgun (WGS) entry which is preliminary data.</text>
</comment>
<dbReference type="PANTHER" id="PTHR38846:SF1">
    <property type="entry name" value="C3H1-TYPE DOMAIN-CONTAINING PROTEIN"/>
    <property type="match status" value="1"/>
</dbReference>
<reference evidence="1 2" key="1">
    <citation type="submission" date="2015-09" db="EMBL/GenBank/DDBJ databases">
        <title>Host preference determinants of Valsa canker pathogens revealed by comparative genomics.</title>
        <authorList>
            <person name="Yin Z."/>
            <person name="Huang L."/>
        </authorList>
    </citation>
    <scope>NUCLEOTIDE SEQUENCE [LARGE SCALE GENOMIC DNA]</scope>
    <source>
        <strain evidence="1 2">03-1</strain>
    </source>
</reference>
<accession>A0A423X4Z6</accession>
<dbReference type="OrthoDB" id="6105938at2759"/>
<gene>
    <name evidence="1" type="ORF">VMCG_01216</name>
</gene>
<name>A0A423X4Z6_9PEZI</name>
<proteinExistence type="predicted"/>
<sequence length="158" mass="17935">MAKSKGKKKGGKKDVQEGWKQYFGTNDNNLAKWQQLGRDLGVPEEKLTSKTQIRNVSILEKSTSICDGRPPAEPPTDMTWFGVGAQALKGIWVNIYDFLYHAENKPDDVEFFKSEPELSDYTLRTRKTYPRKNITPGSPLRDLLAHIFSPRGGNKSYK</sequence>
<dbReference type="PANTHER" id="PTHR38846">
    <property type="entry name" value="C3H1-TYPE DOMAIN-CONTAINING PROTEIN"/>
    <property type="match status" value="1"/>
</dbReference>
<organism evidence="1 2">
    <name type="scientific">Cytospora schulzeri</name>
    <dbReference type="NCBI Taxonomy" id="448051"/>
    <lineage>
        <taxon>Eukaryota</taxon>
        <taxon>Fungi</taxon>
        <taxon>Dikarya</taxon>
        <taxon>Ascomycota</taxon>
        <taxon>Pezizomycotina</taxon>
        <taxon>Sordariomycetes</taxon>
        <taxon>Sordariomycetidae</taxon>
        <taxon>Diaporthales</taxon>
        <taxon>Cytosporaceae</taxon>
        <taxon>Cytospora</taxon>
    </lineage>
</organism>
<keyword evidence="2" id="KW-1185">Reference proteome</keyword>
<dbReference type="Proteomes" id="UP000283895">
    <property type="component" value="Unassembled WGS sequence"/>
</dbReference>
<evidence type="ECO:0000313" key="1">
    <source>
        <dbReference type="EMBL" id="ROW11019.1"/>
    </source>
</evidence>
<dbReference type="AlphaFoldDB" id="A0A423X4Z6"/>